<comment type="caution">
    <text evidence="2">The sequence shown here is derived from an EMBL/GenBank/DDBJ whole genome shotgun (WGS) entry which is preliminary data.</text>
</comment>
<gene>
    <name evidence="2" type="ORF">VB854_14010</name>
</gene>
<evidence type="ECO:0000256" key="1">
    <source>
        <dbReference type="SAM" id="Phobius"/>
    </source>
</evidence>
<feature type="transmembrane region" description="Helical" evidence="1">
    <location>
        <begin position="26"/>
        <end position="46"/>
    </location>
</feature>
<dbReference type="CDD" id="cd05483">
    <property type="entry name" value="retropepsin_like_bacteria"/>
    <property type="match status" value="1"/>
</dbReference>
<reference evidence="2 3" key="1">
    <citation type="submission" date="2023-12" db="EMBL/GenBank/DDBJ databases">
        <title>Baltic Sea Cyanobacteria.</title>
        <authorList>
            <person name="Delbaje E."/>
            <person name="Fewer D.P."/>
            <person name="Shishido T.K."/>
        </authorList>
    </citation>
    <scope>NUCLEOTIDE SEQUENCE [LARGE SCALE GENOMIC DNA]</scope>
    <source>
        <strain evidence="2 3">CCNP 1315</strain>
    </source>
</reference>
<dbReference type="Gene3D" id="2.40.70.10">
    <property type="entry name" value="Acid Proteases"/>
    <property type="match status" value="1"/>
</dbReference>
<keyword evidence="1" id="KW-0812">Transmembrane</keyword>
<keyword evidence="3" id="KW-1185">Reference proteome</keyword>
<name>A0ABU5TYP8_9CYAN</name>
<protein>
    <submittedName>
        <fullName evidence="2">Retropepsin-like aspartic protease</fullName>
    </submittedName>
</protein>
<dbReference type="InterPro" id="IPR021109">
    <property type="entry name" value="Peptidase_aspartic_dom_sf"/>
</dbReference>
<organism evidence="2 3">
    <name type="scientific">Limnoraphis robusta CCNP1315</name>
    <dbReference type="NCBI Taxonomy" id="3110306"/>
    <lineage>
        <taxon>Bacteria</taxon>
        <taxon>Bacillati</taxon>
        <taxon>Cyanobacteriota</taxon>
        <taxon>Cyanophyceae</taxon>
        <taxon>Oscillatoriophycideae</taxon>
        <taxon>Oscillatoriales</taxon>
        <taxon>Sirenicapillariaceae</taxon>
        <taxon>Limnoraphis</taxon>
    </lineage>
</organism>
<evidence type="ECO:0000313" key="3">
    <source>
        <dbReference type="Proteomes" id="UP001301728"/>
    </source>
</evidence>
<dbReference type="RefSeq" id="WP_323276113.1">
    <property type="nucleotide sequence ID" value="NZ_JAYGHT010000073.1"/>
</dbReference>
<dbReference type="Pfam" id="PF13975">
    <property type="entry name" value="gag-asp_proteas"/>
    <property type="match status" value="1"/>
</dbReference>
<dbReference type="InterPro" id="IPR034122">
    <property type="entry name" value="Retropepsin-like_bacterial"/>
</dbReference>
<accession>A0ABU5TYP8</accession>
<sequence length="206" mass="22131">MNQNLTFSVSNAEVPLIDQPLKPIKWLGILISISGFLVVPAMTAIAQELPGCFLRNKAGNYVRLNSICIFPEAQLDPTSQASTPGVYQAQIIRRQAGIPVIEVVFNENQTFEMLVDTGASGTAITPAMAELLGVIPTARGTADTPSQKNAQFDIGLVQSVTVAGVKQLNLPVAIAPALSTGLLGQDFFGRYDVTIKEDVIEFRERS</sequence>
<proteinExistence type="predicted"/>
<dbReference type="Proteomes" id="UP001301728">
    <property type="component" value="Unassembled WGS sequence"/>
</dbReference>
<dbReference type="SUPFAM" id="SSF50630">
    <property type="entry name" value="Acid proteases"/>
    <property type="match status" value="1"/>
</dbReference>
<keyword evidence="1" id="KW-0472">Membrane</keyword>
<evidence type="ECO:0000313" key="2">
    <source>
        <dbReference type="EMBL" id="MEA5520058.1"/>
    </source>
</evidence>
<dbReference type="EMBL" id="JAYGHT010000073">
    <property type="protein sequence ID" value="MEA5520058.1"/>
    <property type="molecule type" value="Genomic_DNA"/>
</dbReference>
<keyword evidence="1" id="KW-1133">Transmembrane helix</keyword>